<sequence>MNTKYVSPKENVPRKLTEGEINHIVSIIPLANQIFPEVGKMIQKGFQGRLRYLLGKTPLSVGVPEYGNEFGEGIIRMRNEIIRQYRDSQVMAGESVGILAAGAVGEIMTQSTLNTFHSIGKNSNTTTGIRGFREIINVSGNRSNPSSTIHFKDKTLDLRGVLKFGDEIIYTTVKSLVKDYGPEDYQDIFDHGKQLPYWYDLYIYIYNINHNSDGKIYEMMPNFNVFLRLYLDTTAMYSKGITMKEVCRELERKEWATEHSPSSILCIPSPFSVGIIDIFPINENIPMVSSQLMSVKERNRAFISISVMYSLDKIALRGIKGIIGLDPAHFPLVLIIEDEEYIGNKFISGDESIKVREKWKLTLSRRKFKSMGIGISHIEKLLNAVKITIDSDILNLEEIEGATIPIEVLMPETIVSEPLDRMRKIAEGLKNEDKSVLAALIKSIIESETSYDKEKWLVTIDLKVLKEIEINLNKPEEEKVDIRRILTLLDKLKFRSELVAPIGDAGNVIRLKFIIPSIDGPKALIGKSINEDRNDADKLREMNTPRPPSELKKASRYYYAFTIDSNVPTHTQNNLSDLLQKDFIDPRYTYSNNVRFNLEEFGIEAARNFLIKEFLDVISADGSSVNIQHILLLVDHMTRTGSITKISMTMVNKSMGTLGKITVANAMKELLTAAAFGVVDKISGVSASIMVGKHVNIGTIYGEKNNFSPNDPAFAEYKEYEKVLTEIKKRQQLGTFVVSVDQINSAVEEMSGYNFGLDSTSEDRPVGILRYPTSSVQLNDTTVIENIETITEDDLTEAPISNNLPLSNNQSHVQNIINSITQSSCISSRETRVETIVDIPFTAKTTSLLLPSGAVTFNLPIPNRAASLNLSRAAMERIRAASKFVPS</sequence>
<dbReference type="PANTHER" id="PTHR19376:SF54">
    <property type="entry name" value="DNA-DIRECTED RNA POLYMERASE SUBUNIT BETA"/>
    <property type="match status" value="1"/>
</dbReference>
<dbReference type="InterPro" id="IPR045867">
    <property type="entry name" value="DNA-dir_RpoC_beta_prime"/>
</dbReference>
<evidence type="ECO:0000256" key="5">
    <source>
        <dbReference type="ARBA" id="ARBA00023163"/>
    </source>
</evidence>
<evidence type="ECO:0000256" key="6">
    <source>
        <dbReference type="ARBA" id="ARBA00048552"/>
    </source>
</evidence>
<proteinExistence type="predicted"/>
<evidence type="ECO:0000256" key="4">
    <source>
        <dbReference type="ARBA" id="ARBA00022695"/>
    </source>
</evidence>
<reference evidence="8" key="1">
    <citation type="journal article" date="2019" name="MBio">
        <title>Virus Genomes from Deep Sea Sediments Expand the Ocean Megavirome and Support Independent Origins of Viral Gigantism.</title>
        <authorList>
            <person name="Backstrom D."/>
            <person name="Yutin N."/>
            <person name="Jorgensen S.L."/>
            <person name="Dharamshi J."/>
            <person name="Homa F."/>
            <person name="Zaremba-Niedwiedzka K."/>
            <person name="Spang A."/>
            <person name="Wolf Y.I."/>
            <person name="Koonin E.V."/>
            <person name="Ettema T.J."/>
        </authorList>
    </citation>
    <scope>NUCLEOTIDE SEQUENCE</scope>
</reference>
<dbReference type="GO" id="GO:0000428">
    <property type="term" value="C:DNA-directed RNA polymerase complex"/>
    <property type="evidence" value="ECO:0007669"/>
    <property type="project" value="UniProtKB-KW"/>
</dbReference>
<dbReference type="EMBL" id="MK500521">
    <property type="protein sequence ID" value="QBK91291.1"/>
    <property type="molecule type" value="Genomic_DNA"/>
</dbReference>
<dbReference type="GO" id="GO:0006351">
    <property type="term" value="P:DNA-templated transcription"/>
    <property type="evidence" value="ECO:0007669"/>
    <property type="project" value="InterPro"/>
</dbReference>
<gene>
    <name evidence="8" type="ORF">LCPAC202_02650</name>
</gene>
<dbReference type="Gene3D" id="1.10.150.390">
    <property type="match status" value="1"/>
</dbReference>
<keyword evidence="4" id="KW-0548">Nucleotidyltransferase</keyword>
<dbReference type="PANTHER" id="PTHR19376">
    <property type="entry name" value="DNA-DIRECTED RNA POLYMERASE"/>
    <property type="match status" value="1"/>
</dbReference>
<feature type="domain" description="RNA polymerase Rpb1" evidence="7">
    <location>
        <begin position="84"/>
        <end position="654"/>
    </location>
</feature>
<evidence type="ECO:0000259" key="7">
    <source>
        <dbReference type="Pfam" id="PF04998"/>
    </source>
</evidence>
<keyword evidence="3" id="KW-0808">Transferase</keyword>
<keyword evidence="2 8" id="KW-0240">DNA-directed RNA polymerase</keyword>
<comment type="catalytic activity">
    <reaction evidence="6">
        <text>RNA(n) + a ribonucleoside 5'-triphosphate = RNA(n+1) + diphosphate</text>
        <dbReference type="Rhea" id="RHEA:21248"/>
        <dbReference type="Rhea" id="RHEA-COMP:14527"/>
        <dbReference type="Rhea" id="RHEA-COMP:17342"/>
        <dbReference type="ChEBI" id="CHEBI:33019"/>
        <dbReference type="ChEBI" id="CHEBI:61557"/>
        <dbReference type="ChEBI" id="CHEBI:140395"/>
        <dbReference type="EC" id="2.7.7.6"/>
    </reaction>
</comment>
<keyword evidence="5" id="KW-0804">Transcription</keyword>
<organism evidence="8">
    <name type="scientific">Pithovirus LCPAC202</name>
    <dbReference type="NCBI Taxonomy" id="2506592"/>
    <lineage>
        <taxon>Viruses</taxon>
        <taxon>Pithoviruses</taxon>
    </lineage>
</organism>
<evidence type="ECO:0000256" key="2">
    <source>
        <dbReference type="ARBA" id="ARBA00022478"/>
    </source>
</evidence>
<name>A0A481Z9C9_9VIRU</name>
<dbReference type="InterPro" id="IPR007081">
    <property type="entry name" value="RNA_pol_Rpb1_5"/>
</dbReference>
<evidence type="ECO:0000256" key="1">
    <source>
        <dbReference type="ARBA" id="ARBA00012418"/>
    </source>
</evidence>
<protein>
    <recommendedName>
        <fullName evidence="1">DNA-directed RNA polymerase</fullName>
        <ecNumber evidence="1">2.7.7.6</ecNumber>
    </recommendedName>
</protein>
<dbReference type="EC" id="2.7.7.6" evidence="1"/>
<dbReference type="GO" id="GO:0003677">
    <property type="term" value="F:DNA binding"/>
    <property type="evidence" value="ECO:0007669"/>
    <property type="project" value="InterPro"/>
</dbReference>
<accession>A0A481Z9C9</accession>
<dbReference type="Pfam" id="PF04998">
    <property type="entry name" value="RNA_pol_Rpb1_5"/>
    <property type="match status" value="1"/>
</dbReference>
<evidence type="ECO:0000256" key="3">
    <source>
        <dbReference type="ARBA" id="ARBA00022679"/>
    </source>
</evidence>
<evidence type="ECO:0000313" key="8">
    <source>
        <dbReference type="EMBL" id="QBK91291.1"/>
    </source>
</evidence>
<dbReference type="GO" id="GO:0003899">
    <property type="term" value="F:DNA-directed RNA polymerase activity"/>
    <property type="evidence" value="ECO:0007669"/>
    <property type="project" value="UniProtKB-EC"/>
</dbReference>
<dbReference type="SUPFAM" id="SSF64484">
    <property type="entry name" value="beta and beta-prime subunits of DNA dependent RNA-polymerase"/>
    <property type="match status" value="1"/>
</dbReference>